<feature type="compositionally biased region" description="Basic and acidic residues" evidence="2">
    <location>
        <begin position="486"/>
        <end position="495"/>
    </location>
</feature>
<feature type="domain" description="CCHC-type" evidence="3">
    <location>
        <begin position="226"/>
        <end position="241"/>
    </location>
</feature>
<keyword evidence="1" id="KW-0479">Metal-binding</keyword>
<feature type="compositionally biased region" description="Polar residues" evidence="2">
    <location>
        <begin position="382"/>
        <end position="399"/>
    </location>
</feature>
<keyword evidence="5" id="KW-1185">Reference proteome</keyword>
<dbReference type="InterPro" id="IPR036875">
    <property type="entry name" value="Znf_CCHC_sf"/>
</dbReference>
<protein>
    <recommendedName>
        <fullName evidence="3">CCHC-type domain-containing protein</fullName>
    </recommendedName>
</protein>
<dbReference type="SUPFAM" id="SSF57756">
    <property type="entry name" value="Retrovirus zinc finger-like domains"/>
    <property type="match status" value="1"/>
</dbReference>
<feature type="region of interest" description="Disordered" evidence="2">
    <location>
        <begin position="430"/>
        <end position="495"/>
    </location>
</feature>
<dbReference type="InterPro" id="IPR040256">
    <property type="entry name" value="At4g02000-like"/>
</dbReference>
<evidence type="ECO:0000313" key="5">
    <source>
        <dbReference type="Proteomes" id="UP001159364"/>
    </source>
</evidence>
<gene>
    <name evidence="4" type="ORF">K2173_016962</name>
</gene>
<feature type="region of interest" description="Disordered" evidence="2">
    <location>
        <begin position="380"/>
        <end position="407"/>
    </location>
</feature>
<evidence type="ECO:0000256" key="2">
    <source>
        <dbReference type="SAM" id="MobiDB-lite"/>
    </source>
</evidence>
<reference evidence="4 5" key="1">
    <citation type="submission" date="2021-09" db="EMBL/GenBank/DDBJ databases">
        <title>Genomic insights and catalytic innovation underlie evolution of tropane alkaloids biosynthesis.</title>
        <authorList>
            <person name="Wang Y.-J."/>
            <person name="Tian T."/>
            <person name="Huang J.-P."/>
            <person name="Huang S.-X."/>
        </authorList>
    </citation>
    <scope>NUCLEOTIDE SEQUENCE [LARGE SCALE GENOMIC DNA]</scope>
    <source>
        <strain evidence="4">KIB-2018</strain>
        <tissue evidence="4">Leaf</tissue>
    </source>
</reference>
<dbReference type="PROSITE" id="PS50158">
    <property type="entry name" value="ZF_CCHC"/>
    <property type="match status" value="1"/>
</dbReference>
<dbReference type="PANTHER" id="PTHR31286">
    <property type="entry name" value="GLYCINE-RICH CELL WALL STRUCTURAL PROTEIN 1.8-LIKE"/>
    <property type="match status" value="1"/>
</dbReference>
<organism evidence="4 5">
    <name type="scientific">Erythroxylum novogranatense</name>
    <dbReference type="NCBI Taxonomy" id="1862640"/>
    <lineage>
        <taxon>Eukaryota</taxon>
        <taxon>Viridiplantae</taxon>
        <taxon>Streptophyta</taxon>
        <taxon>Embryophyta</taxon>
        <taxon>Tracheophyta</taxon>
        <taxon>Spermatophyta</taxon>
        <taxon>Magnoliopsida</taxon>
        <taxon>eudicotyledons</taxon>
        <taxon>Gunneridae</taxon>
        <taxon>Pentapetalae</taxon>
        <taxon>rosids</taxon>
        <taxon>fabids</taxon>
        <taxon>Malpighiales</taxon>
        <taxon>Erythroxylaceae</taxon>
        <taxon>Erythroxylum</taxon>
    </lineage>
</organism>
<keyword evidence="1" id="KW-0863">Zinc-finger</keyword>
<dbReference type="GO" id="GO:0008270">
    <property type="term" value="F:zinc ion binding"/>
    <property type="evidence" value="ECO:0007669"/>
    <property type="project" value="UniProtKB-KW"/>
</dbReference>
<feature type="compositionally biased region" description="Polar residues" evidence="2">
    <location>
        <begin position="457"/>
        <end position="472"/>
    </location>
</feature>
<dbReference type="SMART" id="SM00343">
    <property type="entry name" value="ZnF_C2HC"/>
    <property type="match status" value="1"/>
</dbReference>
<dbReference type="EMBL" id="JAIWQS010000001">
    <property type="protein sequence ID" value="KAJ8774516.1"/>
    <property type="molecule type" value="Genomic_DNA"/>
</dbReference>
<evidence type="ECO:0000313" key="4">
    <source>
        <dbReference type="EMBL" id="KAJ8774516.1"/>
    </source>
</evidence>
<dbReference type="InterPro" id="IPR001878">
    <property type="entry name" value="Znf_CCHC"/>
</dbReference>
<dbReference type="Pfam" id="PF14111">
    <property type="entry name" value="DUF4283"/>
    <property type="match status" value="1"/>
</dbReference>
<dbReference type="PANTHER" id="PTHR31286:SF99">
    <property type="entry name" value="DUF4283 DOMAIN-CONTAINING PROTEIN"/>
    <property type="match status" value="1"/>
</dbReference>
<sequence>MVKGHHHDTAEDWMEWVLPTSTKTTASADSDSDSEPMGDGDDDDCFFFSKEEKAAMRKPWRNALIVKLLGRALGYSALANRIPHLWQLKGAYKVTDLAHDYFIIRFQKQSDYEHVLEGGPWLIGGNYLTVRQWRPNFMPSSDKIERIVAWIRFPNIPIEYFNLLALTKMGEKVGRVIKIDQITEGGMRDRFARVCVELDLCKPLKPKLKVEGKEVSIEYEGLPLICFECGIFGHRKADCPSTLHPRPPVEVAQPSPLVAETPADQKQPSYGPWMLVQRRMKAPGHLGNTTGGSLSGQRAAQVSHPKLHSKEPQKDALPLPQSTTLRGNRAKQKGVVPNPFKGKMVASEGTSSGRPVPFPMGHSTDSLQGTGFVFHARDTSRTVRASSTPRQGSSKGTTRQVHHPLSSGQAVLKEAPAPAPLLVADMEHTAGPTVDPRGPPPSTGIRVEGDVRRAPSSVISAVSTGPTISGDSMQVDAGTPQLHPITHLDEDHYVE</sequence>
<proteinExistence type="predicted"/>
<dbReference type="GO" id="GO:0003676">
    <property type="term" value="F:nucleic acid binding"/>
    <property type="evidence" value="ECO:0007669"/>
    <property type="project" value="InterPro"/>
</dbReference>
<feature type="region of interest" description="Disordered" evidence="2">
    <location>
        <begin position="283"/>
        <end position="353"/>
    </location>
</feature>
<comment type="caution">
    <text evidence="4">The sequence shown here is derived from an EMBL/GenBank/DDBJ whole genome shotgun (WGS) entry which is preliminary data.</text>
</comment>
<keyword evidence="1" id="KW-0862">Zinc</keyword>
<dbReference type="AlphaFoldDB" id="A0AAV8U5E8"/>
<evidence type="ECO:0000256" key="1">
    <source>
        <dbReference type="PROSITE-ProRule" id="PRU00047"/>
    </source>
</evidence>
<evidence type="ECO:0000259" key="3">
    <source>
        <dbReference type="PROSITE" id="PS50158"/>
    </source>
</evidence>
<dbReference type="Proteomes" id="UP001159364">
    <property type="component" value="Linkage Group LG01"/>
</dbReference>
<name>A0AAV8U5E8_9ROSI</name>
<accession>A0AAV8U5E8</accession>
<dbReference type="InterPro" id="IPR025558">
    <property type="entry name" value="DUF4283"/>
</dbReference>